<sequence>MQEKQLTDRGRRTRDNLLHAAAVVFARQGFLDTKITDITTEAGTANGSFYNYFDSKEDIFRAAIAQVNGRMFEVAASRLPEGASPYERIEAATRRYVEGYKADAGMIMILEQVATFSPEFKAMRRETRTMFRARTERGIRRWQESGVIDPRLPAQVAADALTSMVSNFCYMWLNFDEDYDTETVVTTLSRMWAQSLGIPVPD</sequence>
<dbReference type="PRINTS" id="PR00455">
    <property type="entry name" value="HTHTETR"/>
</dbReference>
<dbReference type="RefSeq" id="WP_231949063.1">
    <property type="nucleotide sequence ID" value="NZ_LT796768.1"/>
</dbReference>
<dbReference type="Proteomes" id="UP000191040">
    <property type="component" value="Chromosome I"/>
</dbReference>
<feature type="domain" description="HTH tetR-type" evidence="5">
    <location>
        <begin position="11"/>
        <end position="71"/>
    </location>
</feature>
<dbReference type="GO" id="GO:0000976">
    <property type="term" value="F:transcription cis-regulatory region binding"/>
    <property type="evidence" value="ECO:0007669"/>
    <property type="project" value="TreeGrafter"/>
</dbReference>
<evidence type="ECO:0000313" key="6">
    <source>
        <dbReference type="EMBL" id="SKB09426.1"/>
    </source>
</evidence>
<organism evidence="6 7">
    <name type="scientific">Aeromicrobium choanae</name>
    <dbReference type="NCBI Taxonomy" id="1736691"/>
    <lineage>
        <taxon>Bacteria</taxon>
        <taxon>Bacillati</taxon>
        <taxon>Actinomycetota</taxon>
        <taxon>Actinomycetes</taxon>
        <taxon>Propionibacteriales</taxon>
        <taxon>Nocardioidaceae</taxon>
        <taxon>Aeromicrobium</taxon>
    </lineage>
</organism>
<name>A0A1T4Z650_9ACTN</name>
<evidence type="ECO:0000256" key="3">
    <source>
        <dbReference type="ARBA" id="ARBA00023163"/>
    </source>
</evidence>
<dbReference type="InterPro" id="IPR050109">
    <property type="entry name" value="HTH-type_TetR-like_transc_reg"/>
</dbReference>
<accession>A0A1T4Z650</accession>
<dbReference type="InterPro" id="IPR001647">
    <property type="entry name" value="HTH_TetR"/>
</dbReference>
<evidence type="ECO:0000259" key="5">
    <source>
        <dbReference type="PROSITE" id="PS50977"/>
    </source>
</evidence>
<gene>
    <name evidence="6" type="ORF">SAMN06295964_2690</name>
</gene>
<dbReference type="Gene3D" id="1.10.10.60">
    <property type="entry name" value="Homeodomain-like"/>
    <property type="match status" value="1"/>
</dbReference>
<protein>
    <submittedName>
        <fullName evidence="6">Transcriptional regulator, TetR family</fullName>
    </submittedName>
</protein>
<keyword evidence="3" id="KW-0804">Transcription</keyword>
<dbReference type="AlphaFoldDB" id="A0A1T4Z650"/>
<dbReference type="Pfam" id="PF00440">
    <property type="entry name" value="TetR_N"/>
    <property type="match status" value="1"/>
</dbReference>
<dbReference type="InterPro" id="IPR009057">
    <property type="entry name" value="Homeodomain-like_sf"/>
</dbReference>
<keyword evidence="1" id="KW-0805">Transcription regulation</keyword>
<dbReference type="PANTHER" id="PTHR30055:SF234">
    <property type="entry name" value="HTH-TYPE TRANSCRIPTIONAL REGULATOR BETI"/>
    <property type="match status" value="1"/>
</dbReference>
<evidence type="ECO:0000256" key="2">
    <source>
        <dbReference type="ARBA" id="ARBA00023125"/>
    </source>
</evidence>
<dbReference type="PANTHER" id="PTHR30055">
    <property type="entry name" value="HTH-TYPE TRANSCRIPTIONAL REGULATOR RUTR"/>
    <property type="match status" value="1"/>
</dbReference>
<keyword evidence="2 4" id="KW-0238">DNA-binding</keyword>
<proteinExistence type="predicted"/>
<evidence type="ECO:0000313" key="7">
    <source>
        <dbReference type="Proteomes" id="UP000191040"/>
    </source>
</evidence>
<dbReference type="SUPFAM" id="SSF46689">
    <property type="entry name" value="Homeodomain-like"/>
    <property type="match status" value="1"/>
</dbReference>
<dbReference type="EMBL" id="LT796768">
    <property type="protein sequence ID" value="SKB09426.1"/>
    <property type="molecule type" value="Genomic_DNA"/>
</dbReference>
<dbReference type="STRING" id="1736691.SAMN06295964_2690"/>
<dbReference type="GO" id="GO:0003700">
    <property type="term" value="F:DNA-binding transcription factor activity"/>
    <property type="evidence" value="ECO:0007669"/>
    <property type="project" value="TreeGrafter"/>
</dbReference>
<keyword evidence="7" id="KW-1185">Reference proteome</keyword>
<dbReference type="InterPro" id="IPR036271">
    <property type="entry name" value="Tet_transcr_reg_TetR-rel_C_sf"/>
</dbReference>
<dbReference type="PROSITE" id="PS50977">
    <property type="entry name" value="HTH_TETR_2"/>
    <property type="match status" value="1"/>
</dbReference>
<dbReference type="Pfam" id="PF17932">
    <property type="entry name" value="TetR_C_24"/>
    <property type="match status" value="1"/>
</dbReference>
<dbReference type="SUPFAM" id="SSF48498">
    <property type="entry name" value="Tetracyclin repressor-like, C-terminal domain"/>
    <property type="match status" value="1"/>
</dbReference>
<reference evidence="7" key="1">
    <citation type="submission" date="2017-02" db="EMBL/GenBank/DDBJ databases">
        <authorList>
            <person name="Varghese N."/>
            <person name="Submissions S."/>
        </authorList>
    </citation>
    <scope>NUCLEOTIDE SEQUENCE [LARGE SCALE GENOMIC DNA]</scope>
    <source>
        <strain evidence="7">9H-4</strain>
    </source>
</reference>
<evidence type="ECO:0000256" key="1">
    <source>
        <dbReference type="ARBA" id="ARBA00023015"/>
    </source>
</evidence>
<dbReference type="Gene3D" id="1.10.357.10">
    <property type="entry name" value="Tetracycline Repressor, domain 2"/>
    <property type="match status" value="1"/>
</dbReference>
<dbReference type="InterPro" id="IPR041490">
    <property type="entry name" value="KstR2_TetR_C"/>
</dbReference>
<evidence type="ECO:0000256" key="4">
    <source>
        <dbReference type="PROSITE-ProRule" id="PRU00335"/>
    </source>
</evidence>
<feature type="DNA-binding region" description="H-T-H motif" evidence="4">
    <location>
        <begin position="34"/>
        <end position="53"/>
    </location>
</feature>